<dbReference type="AlphaFoldDB" id="A0A1I4BLD9"/>
<evidence type="ECO:0000256" key="2">
    <source>
        <dbReference type="ARBA" id="ARBA00022833"/>
    </source>
</evidence>
<dbReference type="InterPro" id="IPR013149">
    <property type="entry name" value="ADH-like_C"/>
</dbReference>
<comment type="cofactor">
    <cofactor evidence="4">
        <name>Zn(2+)</name>
        <dbReference type="ChEBI" id="CHEBI:29105"/>
    </cofactor>
</comment>
<dbReference type="SUPFAM" id="SSF51735">
    <property type="entry name" value="NAD(P)-binding Rossmann-fold domains"/>
    <property type="match status" value="1"/>
</dbReference>
<keyword evidence="1 4" id="KW-0479">Metal-binding</keyword>
<comment type="similarity">
    <text evidence="4">Belongs to the zinc-containing alcohol dehydrogenase family.</text>
</comment>
<dbReference type="CDD" id="cd08233">
    <property type="entry name" value="butanediol_DH_like"/>
    <property type="match status" value="1"/>
</dbReference>
<dbReference type="InterPro" id="IPR011032">
    <property type="entry name" value="GroES-like_sf"/>
</dbReference>
<organism evidence="6 7">
    <name type="scientific">Halogranum rubrum</name>
    <dbReference type="NCBI Taxonomy" id="553466"/>
    <lineage>
        <taxon>Archaea</taxon>
        <taxon>Methanobacteriati</taxon>
        <taxon>Methanobacteriota</taxon>
        <taxon>Stenosarchaea group</taxon>
        <taxon>Halobacteria</taxon>
        <taxon>Halobacteriales</taxon>
        <taxon>Haloferacaceae</taxon>
    </lineage>
</organism>
<dbReference type="STRING" id="553466.SAMN04487950_0601"/>
<dbReference type="PANTHER" id="PTHR43401">
    <property type="entry name" value="L-THREONINE 3-DEHYDROGENASE"/>
    <property type="match status" value="1"/>
</dbReference>
<evidence type="ECO:0000313" key="6">
    <source>
        <dbReference type="EMBL" id="SFK69017.1"/>
    </source>
</evidence>
<protein>
    <submittedName>
        <fullName evidence="6">(R,R)-butanediol dehydrogenase / meso-butanediol dehydrogenase / diacetyl reductase</fullName>
    </submittedName>
</protein>
<dbReference type="SMART" id="SM00829">
    <property type="entry name" value="PKS_ER"/>
    <property type="match status" value="1"/>
</dbReference>
<dbReference type="GO" id="GO:0030554">
    <property type="term" value="F:adenyl nucleotide binding"/>
    <property type="evidence" value="ECO:0007669"/>
    <property type="project" value="UniProtKB-ARBA"/>
</dbReference>
<accession>A0A1I4BLD9</accession>
<dbReference type="InterPro" id="IPR050129">
    <property type="entry name" value="Zn_alcohol_dh"/>
</dbReference>
<evidence type="ECO:0000259" key="5">
    <source>
        <dbReference type="SMART" id="SM00829"/>
    </source>
</evidence>
<dbReference type="Proteomes" id="UP000199607">
    <property type="component" value="Unassembled WGS sequence"/>
</dbReference>
<dbReference type="GO" id="GO:0043168">
    <property type="term" value="F:anion binding"/>
    <property type="evidence" value="ECO:0007669"/>
    <property type="project" value="UniProtKB-ARBA"/>
</dbReference>
<keyword evidence="2 4" id="KW-0862">Zinc</keyword>
<dbReference type="PANTHER" id="PTHR43401:SF2">
    <property type="entry name" value="L-THREONINE 3-DEHYDROGENASE"/>
    <property type="match status" value="1"/>
</dbReference>
<dbReference type="InterPro" id="IPR020843">
    <property type="entry name" value="ER"/>
</dbReference>
<keyword evidence="3" id="KW-0560">Oxidoreductase</keyword>
<name>A0A1I4BLD9_9EURY</name>
<dbReference type="GO" id="GO:0051262">
    <property type="term" value="P:protein tetramerization"/>
    <property type="evidence" value="ECO:0007669"/>
    <property type="project" value="UniProtKB-ARBA"/>
</dbReference>
<reference evidence="7" key="1">
    <citation type="submission" date="2016-10" db="EMBL/GenBank/DDBJ databases">
        <authorList>
            <person name="Varghese N."/>
            <person name="Submissions S."/>
        </authorList>
    </citation>
    <scope>NUCLEOTIDE SEQUENCE [LARGE SCALE GENOMIC DNA]</scope>
    <source>
        <strain evidence="7">CGMCC 1.7738</strain>
    </source>
</reference>
<proteinExistence type="inferred from homology"/>
<keyword evidence="7" id="KW-1185">Reference proteome</keyword>
<dbReference type="RefSeq" id="WP_089865517.1">
    <property type="nucleotide sequence ID" value="NZ_FOTC01000001.1"/>
</dbReference>
<evidence type="ECO:0000256" key="3">
    <source>
        <dbReference type="ARBA" id="ARBA00023002"/>
    </source>
</evidence>
<dbReference type="Gene3D" id="3.90.180.10">
    <property type="entry name" value="Medium-chain alcohol dehydrogenases, catalytic domain"/>
    <property type="match status" value="1"/>
</dbReference>
<dbReference type="InterPro" id="IPR002328">
    <property type="entry name" value="ADH_Zn_CS"/>
</dbReference>
<dbReference type="Gene3D" id="3.40.50.720">
    <property type="entry name" value="NAD(P)-binding Rossmann-like Domain"/>
    <property type="match status" value="1"/>
</dbReference>
<sequence>MRVANYYGPEDLRVESVDEAVLGSNEVRIDVVAAGICGTDLHEYTGGPDLTPAEGTTHPLTNASLPVPLGHEFSGTVVEVGSDVSEVAEGDAVTVNPALVCGECRYCSEGRHNLCESVANIGLSARSGGFSEQAVVPAANVVPLPAGIPVEYGALVEPLSVGLHAVRRSGMQAGDSVAVFGAGPIGISIVQAVAAGGATEVFVSEPRRKRREIAEMVGATTTLDPMADDSVDVINASTNGGVDVAFEAVGIEPTFRAAIESTKRGGQITCVGISDDDVGLTPNELVVVERTINGSNGYLSGPLADREFRMAVQYLESGEFDPEAMITGRIRLDDIVEDGFEDLLDPDSEHVKILVEP</sequence>
<dbReference type="EMBL" id="FOTC01000001">
    <property type="protein sequence ID" value="SFK69017.1"/>
    <property type="molecule type" value="Genomic_DNA"/>
</dbReference>
<evidence type="ECO:0000256" key="4">
    <source>
        <dbReference type="RuleBase" id="RU361277"/>
    </source>
</evidence>
<dbReference type="SUPFAM" id="SSF50129">
    <property type="entry name" value="GroES-like"/>
    <property type="match status" value="1"/>
</dbReference>
<dbReference type="PROSITE" id="PS00059">
    <property type="entry name" value="ADH_ZINC"/>
    <property type="match status" value="1"/>
</dbReference>
<dbReference type="InterPro" id="IPR013154">
    <property type="entry name" value="ADH-like_N"/>
</dbReference>
<dbReference type="Pfam" id="PF08240">
    <property type="entry name" value="ADH_N"/>
    <property type="match status" value="1"/>
</dbReference>
<dbReference type="GO" id="GO:0008270">
    <property type="term" value="F:zinc ion binding"/>
    <property type="evidence" value="ECO:0007669"/>
    <property type="project" value="InterPro"/>
</dbReference>
<feature type="domain" description="Enoyl reductase (ER)" evidence="5">
    <location>
        <begin position="8"/>
        <end position="355"/>
    </location>
</feature>
<dbReference type="GO" id="GO:0044281">
    <property type="term" value="P:small molecule metabolic process"/>
    <property type="evidence" value="ECO:0007669"/>
    <property type="project" value="UniProtKB-ARBA"/>
</dbReference>
<dbReference type="InterPro" id="IPR036291">
    <property type="entry name" value="NAD(P)-bd_dom_sf"/>
</dbReference>
<dbReference type="Pfam" id="PF00107">
    <property type="entry name" value="ADH_zinc_N"/>
    <property type="match status" value="1"/>
</dbReference>
<evidence type="ECO:0000313" key="7">
    <source>
        <dbReference type="Proteomes" id="UP000199607"/>
    </source>
</evidence>
<gene>
    <name evidence="6" type="ORF">SAMN04487950_0601</name>
</gene>
<dbReference type="GO" id="GO:0016616">
    <property type="term" value="F:oxidoreductase activity, acting on the CH-OH group of donors, NAD or NADP as acceptor"/>
    <property type="evidence" value="ECO:0007669"/>
    <property type="project" value="UniProtKB-ARBA"/>
</dbReference>
<evidence type="ECO:0000256" key="1">
    <source>
        <dbReference type="ARBA" id="ARBA00022723"/>
    </source>
</evidence>